<reference evidence="1" key="2">
    <citation type="submission" date="2020-05" db="UniProtKB">
        <authorList>
            <consortium name="EnsemblMetazoa"/>
        </authorList>
    </citation>
    <scope>IDENTIFICATION</scope>
    <source>
        <strain evidence="1">WRAIR2</strain>
    </source>
</reference>
<evidence type="ECO:0000313" key="1">
    <source>
        <dbReference type="EnsemblMetazoa" id="ADIR003603-PA"/>
    </source>
</evidence>
<proteinExistence type="predicted"/>
<dbReference type="Proteomes" id="UP000075884">
    <property type="component" value="Unassembled WGS sequence"/>
</dbReference>
<dbReference type="EnsemblMetazoa" id="ADIR003603-RA">
    <property type="protein sequence ID" value="ADIR003603-PA"/>
    <property type="gene ID" value="ADIR003603"/>
</dbReference>
<name>A0A182N7H9_9DIPT</name>
<protein>
    <submittedName>
        <fullName evidence="1">Uncharacterized protein</fullName>
    </submittedName>
</protein>
<reference evidence="2" key="1">
    <citation type="submission" date="2013-03" db="EMBL/GenBank/DDBJ databases">
        <title>The Genome Sequence of Anopheles dirus WRAIR2.</title>
        <authorList>
            <consortium name="The Broad Institute Genomics Platform"/>
            <person name="Neafsey D.E."/>
            <person name="Walton C."/>
            <person name="Walker B."/>
            <person name="Young S.K."/>
            <person name="Zeng Q."/>
            <person name="Gargeya S."/>
            <person name="Fitzgerald M."/>
            <person name="Haas B."/>
            <person name="Abouelleil A."/>
            <person name="Allen A.W."/>
            <person name="Alvarado L."/>
            <person name="Arachchi H.M."/>
            <person name="Berlin A.M."/>
            <person name="Chapman S.B."/>
            <person name="Gainer-Dewar J."/>
            <person name="Goldberg J."/>
            <person name="Griggs A."/>
            <person name="Gujja S."/>
            <person name="Hansen M."/>
            <person name="Howarth C."/>
            <person name="Imamovic A."/>
            <person name="Ireland A."/>
            <person name="Larimer J."/>
            <person name="McCowan C."/>
            <person name="Murphy C."/>
            <person name="Pearson M."/>
            <person name="Poon T.W."/>
            <person name="Priest M."/>
            <person name="Roberts A."/>
            <person name="Saif S."/>
            <person name="Shea T."/>
            <person name="Sisk P."/>
            <person name="Sykes S."/>
            <person name="Wortman J."/>
            <person name="Nusbaum C."/>
            <person name="Birren B."/>
        </authorList>
    </citation>
    <scope>NUCLEOTIDE SEQUENCE [LARGE SCALE GENOMIC DNA]</scope>
    <source>
        <strain evidence="2">WRAIR2</strain>
    </source>
</reference>
<keyword evidence="2" id="KW-1185">Reference proteome</keyword>
<dbReference type="VEuPathDB" id="VectorBase:ADIR003603"/>
<organism evidence="1 2">
    <name type="scientific">Anopheles dirus</name>
    <dbReference type="NCBI Taxonomy" id="7168"/>
    <lineage>
        <taxon>Eukaryota</taxon>
        <taxon>Metazoa</taxon>
        <taxon>Ecdysozoa</taxon>
        <taxon>Arthropoda</taxon>
        <taxon>Hexapoda</taxon>
        <taxon>Insecta</taxon>
        <taxon>Pterygota</taxon>
        <taxon>Neoptera</taxon>
        <taxon>Endopterygota</taxon>
        <taxon>Diptera</taxon>
        <taxon>Nematocera</taxon>
        <taxon>Culicoidea</taxon>
        <taxon>Culicidae</taxon>
        <taxon>Anophelinae</taxon>
        <taxon>Anopheles</taxon>
    </lineage>
</organism>
<dbReference type="AlphaFoldDB" id="A0A182N7H9"/>
<accession>A0A182N7H9</accession>
<sequence>MSDTGLLQWSFRFLVVALDARKVQRRILGSGQLELGSFFLIVSLLHHRVLLPVELAERALGGADDLQLHVERLLAVFGFDFTHLTPRTLQWRGTVALDGHDYEIVYLTLRRAALLQLHDALLRFVGRCQHQNLTVGKKAKVSIVLHQLHRPVELILEAVLTRAQIAGPADVAPVEEYARPIDKPRQTEAKRSSDFMSKSFETTHRRMYRISSIGRSEKWAAVTISIRSPLARSNSLPDRAISVWKRSPKSTFSRFSSSSSMFASIMRSTSPSTSRASVVSSAGLACFFSYARNSMSGTS</sequence>
<evidence type="ECO:0000313" key="2">
    <source>
        <dbReference type="Proteomes" id="UP000075884"/>
    </source>
</evidence>